<comment type="caution">
    <text evidence="2">The sequence shown here is derived from an EMBL/GenBank/DDBJ whole genome shotgun (WGS) entry which is preliminary data.</text>
</comment>
<feature type="region of interest" description="Disordered" evidence="1">
    <location>
        <begin position="126"/>
        <end position="154"/>
    </location>
</feature>
<proteinExistence type="predicted"/>
<evidence type="ECO:0000256" key="1">
    <source>
        <dbReference type="SAM" id="MobiDB-lite"/>
    </source>
</evidence>
<organism evidence="2 3">
    <name type="scientific">Natrialba swarupiae</name>
    <dbReference type="NCBI Taxonomy" id="2448032"/>
    <lineage>
        <taxon>Archaea</taxon>
        <taxon>Methanobacteriati</taxon>
        <taxon>Methanobacteriota</taxon>
        <taxon>Stenosarchaea group</taxon>
        <taxon>Halobacteria</taxon>
        <taxon>Halobacteriales</taxon>
        <taxon>Natrialbaceae</taxon>
        <taxon>Natrialba</taxon>
    </lineage>
</organism>
<feature type="region of interest" description="Disordered" evidence="1">
    <location>
        <begin position="195"/>
        <end position="225"/>
    </location>
</feature>
<feature type="region of interest" description="Disordered" evidence="1">
    <location>
        <begin position="261"/>
        <end position="286"/>
    </location>
</feature>
<evidence type="ECO:0000313" key="2">
    <source>
        <dbReference type="EMBL" id="TYT62340.1"/>
    </source>
</evidence>
<name>A0A5D5AS66_9EURY</name>
<feature type="compositionally biased region" description="Basic and acidic residues" evidence="1">
    <location>
        <begin position="268"/>
        <end position="286"/>
    </location>
</feature>
<keyword evidence="3" id="KW-1185">Reference proteome</keyword>
<sequence>MDRDVEAAIDREPSTEAAPTRHLYYARIHFDSDEAYDDRKRRLFRELGNALDVRDSYPPLADADPSVSLVELAFETAVPASAIVGALDHEFIRGVDYWKIETDGLESTESTPWPEPPIDALVAELESRRESRTDSIPRESVDDTRPDARTDPRVARVRSRIHSLETAIGALEERLGEEQTARYVLEEMRIDVDEVRSELSPAPDGGVDPRTDPAGVDPADSSSDELRRTIEGLENRLETVEAELEQQREWRRRLSRVIAGASGSESIPAKREESSAKRRGESSAER</sequence>
<dbReference type="Proteomes" id="UP000324104">
    <property type="component" value="Unassembled WGS sequence"/>
</dbReference>
<dbReference type="AlphaFoldDB" id="A0A5D5AS66"/>
<gene>
    <name evidence="2" type="ORF">FYC77_08975</name>
</gene>
<dbReference type="EMBL" id="VTAW01000009">
    <property type="protein sequence ID" value="TYT62340.1"/>
    <property type="molecule type" value="Genomic_DNA"/>
</dbReference>
<protein>
    <submittedName>
        <fullName evidence="2">Uncharacterized protein</fullName>
    </submittedName>
</protein>
<accession>A0A5D5AS66</accession>
<evidence type="ECO:0000313" key="3">
    <source>
        <dbReference type="Proteomes" id="UP000324104"/>
    </source>
</evidence>
<dbReference type="RefSeq" id="WP_149081160.1">
    <property type="nucleotide sequence ID" value="NZ_VTAW01000009.1"/>
</dbReference>
<reference evidence="2 3" key="1">
    <citation type="submission" date="2019-08" db="EMBL/GenBank/DDBJ databases">
        <title>Archaea genome.</title>
        <authorList>
            <person name="Kajale S."/>
            <person name="Shouche Y."/>
            <person name="Deshpande N."/>
            <person name="Sharma A."/>
        </authorList>
    </citation>
    <scope>NUCLEOTIDE SEQUENCE [LARGE SCALE GENOMIC DNA]</scope>
    <source>
        <strain evidence="2 3">ESP3B_9</strain>
    </source>
</reference>